<accession>A0ABQ4L1R2</accession>
<keyword evidence="2" id="KW-1185">Reference proteome</keyword>
<gene>
    <name evidence="1" type="ORF">J6TS1_40850</name>
</gene>
<reference evidence="1 2" key="1">
    <citation type="submission" date="2021-03" db="EMBL/GenBank/DDBJ databases">
        <title>Antimicrobial resistance genes in bacteria isolated from Japanese honey, and their potential for conferring macrolide and lincosamide resistance in the American foulbrood pathogen Paenibacillus larvae.</title>
        <authorList>
            <person name="Okamoto M."/>
            <person name="Kumagai M."/>
            <person name="Kanamori H."/>
            <person name="Takamatsu D."/>
        </authorList>
    </citation>
    <scope>NUCLEOTIDE SEQUENCE [LARGE SCALE GENOMIC DNA]</scope>
    <source>
        <strain evidence="1 2">J6TS1</strain>
    </source>
</reference>
<organism evidence="1 2">
    <name type="scientific">Siminovitchia terrae</name>
    <name type="common">Bacillus terrae</name>
    <dbReference type="NCBI Taxonomy" id="1914933"/>
    <lineage>
        <taxon>Bacteria</taxon>
        <taxon>Bacillati</taxon>
        <taxon>Bacillota</taxon>
        <taxon>Bacilli</taxon>
        <taxon>Bacillales</taxon>
        <taxon>Bacillaceae</taxon>
        <taxon>Siminovitchia</taxon>
    </lineage>
</organism>
<dbReference type="EMBL" id="BORJ01000013">
    <property type="protein sequence ID" value="GIN98215.1"/>
    <property type="molecule type" value="Genomic_DNA"/>
</dbReference>
<protein>
    <submittedName>
        <fullName evidence="1">Uncharacterized protein</fullName>
    </submittedName>
</protein>
<name>A0ABQ4L1R2_SIMTE</name>
<evidence type="ECO:0000313" key="2">
    <source>
        <dbReference type="Proteomes" id="UP000680670"/>
    </source>
</evidence>
<evidence type="ECO:0000313" key="1">
    <source>
        <dbReference type="EMBL" id="GIN98215.1"/>
    </source>
</evidence>
<comment type="caution">
    <text evidence="1">The sequence shown here is derived from an EMBL/GenBank/DDBJ whole genome shotgun (WGS) entry which is preliminary data.</text>
</comment>
<dbReference type="Proteomes" id="UP000680670">
    <property type="component" value="Unassembled WGS sequence"/>
</dbReference>
<proteinExistence type="predicted"/>
<sequence length="103" mass="11190">MVARAILPQVSVHLIRNSIKYVPSKDFKAFTQALKKGYSAPSLKACQVPLNLSNNNGRHIQELLTYGAGIFTTSNSSLTMAAPVVKSCISLTPWKAFIQVLGK</sequence>